<name>A0AAW6T483_9BACI</name>
<dbReference type="NCBIfam" id="TIGR01023">
    <property type="entry name" value="rpmG_bact"/>
    <property type="match status" value="1"/>
</dbReference>
<evidence type="ECO:0000256" key="5">
    <source>
        <dbReference type="HAMAP-Rule" id="MF_00294"/>
    </source>
</evidence>
<dbReference type="GO" id="GO:0005840">
    <property type="term" value="C:ribosome"/>
    <property type="evidence" value="ECO:0007669"/>
    <property type="project" value="UniProtKB-KW"/>
</dbReference>
<comment type="caution">
    <text evidence="6">The sequence shown here is derived from an EMBL/GenBank/DDBJ whole genome shotgun (WGS) entry which is preliminary data.</text>
</comment>
<evidence type="ECO:0000256" key="3">
    <source>
        <dbReference type="ARBA" id="ARBA00023274"/>
    </source>
</evidence>
<dbReference type="Proteomes" id="UP001159179">
    <property type="component" value="Unassembled WGS sequence"/>
</dbReference>
<dbReference type="PANTHER" id="PTHR43168">
    <property type="entry name" value="50S RIBOSOMAL PROTEIN L33, CHLOROPLASTIC"/>
    <property type="match status" value="1"/>
</dbReference>
<keyword evidence="2 5" id="KW-0689">Ribosomal protein</keyword>
<comment type="similarity">
    <text evidence="1 5">Belongs to the bacterial ribosomal protein bL33 family.</text>
</comment>
<dbReference type="NCBIfam" id="NF001764">
    <property type="entry name" value="PRK00504.1"/>
    <property type="match status" value="1"/>
</dbReference>
<protein>
    <recommendedName>
        <fullName evidence="4 5">Large ribosomal subunit protein bL33</fullName>
    </recommendedName>
</protein>
<dbReference type="InterPro" id="IPR038584">
    <property type="entry name" value="Ribosomal_bL33_sf"/>
</dbReference>
<dbReference type="InterPro" id="IPR001705">
    <property type="entry name" value="Ribosomal_bL33"/>
</dbReference>
<dbReference type="HAMAP" id="MF_00294">
    <property type="entry name" value="Ribosomal_bL33"/>
    <property type="match status" value="1"/>
</dbReference>
<dbReference type="GO" id="GO:0005737">
    <property type="term" value="C:cytoplasm"/>
    <property type="evidence" value="ECO:0007669"/>
    <property type="project" value="UniProtKB-ARBA"/>
</dbReference>
<proteinExistence type="inferred from homology"/>
<dbReference type="EMBL" id="JAROYP010000019">
    <property type="protein sequence ID" value="MDH5163867.1"/>
    <property type="molecule type" value="Genomic_DNA"/>
</dbReference>
<dbReference type="Pfam" id="PF00471">
    <property type="entry name" value="Ribosomal_L33"/>
    <property type="match status" value="1"/>
</dbReference>
<dbReference type="NCBIfam" id="NF001860">
    <property type="entry name" value="PRK00595.1"/>
    <property type="match status" value="1"/>
</dbReference>
<dbReference type="GO" id="GO:0006412">
    <property type="term" value="P:translation"/>
    <property type="evidence" value="ECO:0007669"/>
    <property type="project" value="UniProtKB-UniRule"/>
</dbReference>
<reference evidence="6" key="1">
    <citation type="submission" date="2023-03" db="EMBL/GenBank/DDBJ databases">
        <title>Bacterial isolates from washroom surfaces on a university campus.</title>
        <authorList>
            <person name="Holman D.B."/>
            <person name="Gzyl K.E."/>
            <person name="Taheri A.E."/>
        </authorList>
    </citation>
    <scope>NUCLEOTIDE SEQUENCE</scope>
    <source>
        <strain evidence="6">RD03</strain>
    </source>
</reference>
<evidence type="ECO:0000313" key="7">
    <source>
        <dbReference type="Proteomes" id="UP001159179"/>
    </source>
</evidence>
<dbReference type="InterPro" id="IPR011332">
    <property type="entry name" value="Ribosomal_zn-bd"/>
</dbReference>
<dbReference type="RefSeq" id="WP_083498483.1">
    <property type="nucleotide sequence ID" value="NZ_JAROYP010000019.1"/>
</dbReference>
<accession>A0AAW6T483</accession>
<gene>
    <name evidence="5 6" type="primary">rpmG</name>
    <name evidence="6" type="ORF">P5X88_23275</name>
</gene>
<evidence type="ECO:0000256" key="1">
    <source>
        <dbReference type="ARBA" id="ARBA00007596"/>
    </source>
</evidence>
<organism evidence="6 7">
    <name type="scientific">Heyndrickxia oleronia</name>
    <dbReference type="NCBI Taxonomy" id="38875"/>
    <lineage>
        <taxon>Bacteria</taxon>
        <taxon>Bacillati</taxon>
        <taxon>Bacillota</taxon>
        <taxon>Bacilli</taxon>
        <taxon>Bacillales</taxon>
        <taxon>Bacillaceae</taxon>
        <taxon>Heyndrickxia</taxon>
    </lineage>
</organism>
<dbReference type="SUPFAM" id="SSF57829">
    <property type="entry name" value="Zn-binding ribosomal proteins"/>
    <property type="match status" value="1"/>
</dbReference>
<dbReference type="PANTHER" id="PTHR43168:SF5">
    <property type="entry name" value="LARGE RIBOSOMAL SUBUNIT PROTEIN BL33B"/>
    <property type="match status" value="1"/>
</dbReference>
<dbReference type="GO" id="GO:1990904">
    <property type="term" value="C:ribonucleoprotein complex"/>
    <property type="evidence" value="ECO:0007669"/>
    <property type="project" value="UniProtKB-KW"/>
</dbReference>
<sequence length="49" mass="5822">MQKKIVIACSKCGSRNYSTFHNKETNTERLEVKKFCKYCNAHTEHRETK</sequence>
<dbReference type="GO" id="GO:0003735">
    <property type="term" value="F:structural constituent of ribosome"/>
    <property type="evidence" value="ECO:0007669"/>
    <property type="project" value="InterPro"/>
</dbReference>
<evidence type="ECO:0000256" key="2">
    <source>
        <dbReference type="ARBA" id="ARBA00022980"/>
    </source>
</evidence>
<keyword evidence="3 5" id="KW-0687">Ribonucleoprotein</keyword>
<dbReference type="AlphaFoldDB" id="A0AAW6T483"/>
<evidence type="ECO:0000313" key="6">
    <source>
        <dbReference type="EMBL" id="MDH5163867.1"/>
    </source>
</evidence>
<dbReference type="Gene3D" id="2.20.28.120">
    <property type="entry name" value="Ribosomal protein L33"/>
    <property type="match status" value="1"/>
</dbReference>
<evidence type="ECO:0000256" key="4">
    <source>
        <dbReference type="ARBA" id="ARBA00035176"/>
    </source>
</evidence>